<evidence type="ECO:0000256" key="5">
    <source>
        <dbReference type="ARBA" id="ARBA00022989"/>
    </source>
</evidence>
<feature type="compositionally biased region" description="Low complexity" evidence="8">
    <location>
        <begin position="225"/>
        <end position="238"/>
    </location>
</feature>
<dbReference type="Gene3D" id="3.30.70.330">
    <property type="match status" value="3"/>
</dbReference>
<evidence type="ECO:0000313" key="11">
    <source>
        <dbReference type="EMBL" id="KAJ2752878.1"/>
    </source>
</evidence>
<dbReference type="PANTHER" id="PTHR48025">
    <property type="entry name" value="OS02G0815200 PROTEIN"/>
    <property type="match status" value="1"/>
</dbReference>
<accession>A0A9W8GY06</accession>
<evidence type="ECO:0000256" key="2">
    <source>
        <dbReference type="ARBA" id="ARBA00006109"/>
    </source>
</evidence>
<evidence type="ECO:0000256" key="8">
    <source>
        <dbReference type="SAM" id="MobiDB-lite"/>
    </source>
</evidence>
<feature type="domain" description="RRM" evidence="10">
    <location>
        <begin position="458"/>
        <end position="530"/>
    </location>
</feature>
<dbReference type="Pfam" id="PF00076">
    <property type="entry name" value="RRM_1"/>
    <property type="match status" value="3"/>
</dbReference>
<dbReference type="GO" id="GO:0012505">
    <property type="term" value="C:endomembrane system"/>
    <property type="evidence" value="ECO:0007669"/>
    <property type="project" value="UniProtKB-SubCell"/>
</dbReference>
<dbReference type="Gene3D" id="3.30.900.10">
    <property type="entry name" value="HORMA domain"/>
    <property type="match status" value="1"/>
</dbReference>
<feature type="region of interest" description="Disordered" evidence="8">
    <location>
        <begin position="623"/>
        <end position="645"/>
    </location>
</feature>
<feature type="compositionally biased region" description="Low complexity" evidence="8">
    <location>
        <begin position="570"/>
        <end position="596"/>
    </location>
</feature>
<evidence type="ECO:0000256" key="7">
    <source>
        <dbReference type="PROSITE-ProRule" id="PRU00176"/>
    </source>
</evidence>
<name>A0A9W8GY06_9FUNG</name>
<evidence type="ECO:0000256" key="6">
    <source>
        <dbReference type="ARBA" id="ARBA00023136"/>
    </source>
</evidence>
<dbReference type="CDD" id="cd12619">
    <property type="entry name" value="RRM2_PUB1"/>
    <property type="match status" value="1"/>
</dbReference>
<dbReference type="InterPro" id="IPR035979">
    <property type="entry name" value="RBD_domain_sf"/>
</dbReference>
<dbReference type="InterPro" id="IPR012677">
    <property type="entry name" value="Nucleotide-bd_a/b_plait_sf"/>
</dbReference>
<dbReference type="GO" id="GO:0003729">
    <property type="term" value="F:mRNA binding"/>
    <property type="evidence" value="ECO:0007669"/>
    <property type="project" value="TreeGrafter"/>
</dbReference>
<evidence type="ECO:0000313" key="12">
    <source>
        <dbReference type="Proteomes" id="UP001140011"/>
    </source>
</evidence>
<evidence type="ECO:0000256" key="1">
    <source>
        <dbReference type="ARBA" id="ARBA00004127"/>
    </source>
</evidence>
<dbReference type="PANTHER" id="PTHR48025:SF20">
    <property type="entry name" value="TIA1 CYTOTOXIC GRANULE ASSOCIATED RNA BINDING PROTEIN"/>
    <property type="match status" value="1"/>
</dbReference>
<gene>
    <name evidence="11" type="primary">PUB1</name>
    <name evidence="11" type="ORF">GGI19_003532</name>
</gene>
<keyword evidence="3 9" id="KW-0812">Transmembrane</keyword>
<feature type="domain" description="RRM" evidence="10">
    <location>
        <begin position="342"/>
        <end position="420"/>
    </location>
</feature>
<dbReference type="OrthoDB" id="8093034at2759"/>
<evidence type="ECO:0000259" key="10">
    <source>
        <dbReference type="PROSITE" id="PS50102"/>
    </source>
</evidence>
<dbReference type="Proteomes" id="UP001140011">
    <property type="component" value="Unassembled WGS sequence"/>
</dbReference>
<sequence length="645" mass="71240">MSSRGVMLAGKAIAVVSFLFMLHSGYSAREYLLYSKSIGRQNLSLPVEIVLECLVALAVMTVALVVGVGELKPISYEAEMKRYSIDGMYSRPSFQVFNHRGRFLRPDTLFEDRYAYGVPVKSSRHPELNSYILDAVLAIKSELLENRGPCDVMVDIIDVNEKSIEAFVVEVDTVLGDYEPQHDIDLRGALIRLSTLEAPTEQELVTQMMEATANSSAGNGMYAPGQQHLQKQQPGQFGAAPQEQKLDESNSTTLYVGNLDPLVTESALLQLFLKASPVMDIKIVTNKRPGGLNYAFIEFSRHEYAATALELMNGRRLFKREIRINWAFTSAGQVHEDTNNHFHIFVGDLSAEVNDQVLAKAFAVFPTVSDARVMWDMTSGKSRGYGFVAFRDRADAEKAIGQMNGEWLGSRAIRVNWANQKAATNKFVKHDYSTSSTSINHQPLSYEVVRDQTAQYNTTVYVGNLTNYTSQEQLQALFQPYGFVMEFRMQPDRGFAFIKMDTHENAAMAITQINGSPVNGRPVKCSWGKDRVADPKAAFGALAAAAASNPAYSYPYVYGMPPPGQQYAVPPGATGQQPGQQPGQQQQQQQAANPQQWNGFGYDNYAYYTNPNYAQHAQMMADPAVPGSMPAAGAHGSSPDYNGGY</sequence>
<dbReference type="InterPro" id="IPR003954">
    <property type="entry name" value="RRM_euk-type"/>
</dbReference>
<protein>
    <submittedName>
        <fullName evidence="11">E3 ubiquitin-protein ligase pub1</fullName>
    </submittedName>
</protein>
<evidence type="ECO:0000256" key="9">
    <source>
        <dbReference type="SAM" id="Phobius"/>
    </source>
</evidence>
<dbReference type="EMBL" id="JANBUH010000239">
    <property type="protein sequence ID" value="KAJ2752878.1"/>
    <property type="molecule type" value="Genomic_DNA"/>
</dbReference>
<dbReference type="SMART" id="SM00361">
    <property type="entry name" value="RRM_1"/>
    <property type="match status" value="3"/>
</dbReference>
<evidence type="ECO:0000256" key="4">
    <source>
        <dbReference type="ARBA" id="ARBA00022884"/>
    </source>
</evidence>
<reference evidence="11" key="1">
    <citation type="submission" date="2022-07" db="EMBL/GenBank/DDBJ databases">
        <title>Phylogenomic reconstructions and comparative analyses of Kickxellomycotina fungi.</title>
        <authorList>
            <person name="Reynolds N.K."/>
            <person name="Stajich J.E."/>
            <person name="Barry K."/>
            <person name="Grigoriev I.V."/>
            <person name="Crous P."/>
            <person name="Smith M.E."/>
        </authorList>
    </citation>
    <scope>NUCLEOTIDE SEQUENCE</scope>
    <source>
        <strain evidence="11">BCRC 34297</strain>
    </source>
</reference>
<keyword evidence="5 9" id="KW-1133">Transmembrane helix</keyword>
<dbReference type="SUPFAM" id="SSF54928">
    <property type="entry name" value="RNA-binding domain, RBD"/>
    <property type="match status" value="3"/>
</dbReference>
<feature type="region of interest" description="Disordered" evidence="8">
    <location>
        <begin position="567"/>
        <end position="596"/>
    </location>
</feature>
<feature type="region of interest" description="Disordered" evidence="8">
    <location>
        <begin position="215"/>
        <end position="244"/>
    </location>
</feature>
<comment type="caution">
    <text evidence="11">The sequence shown here is derived from an EMBL/GenBank/DDBJ whole genome shotgun (WGS) entry which is preliminary data.</text>
</comment>
<feature type="domain" description="RRM" evidence="10">
    <location>
        <begin position="252"/>
        <end position="329"/>
    </location>
</feature>
<dbReference type="InterPro" id="IPR036570">
    <property type="entry name" value="HORMA_dom_sf"/>
</dbReference>
<dbReference type="AlphaFoldDB" id="A0A9W8GY06"/>
<dbReference type="SUPFAM" id="SSF56019">
    <property type="entry name" value="The spindle assembly checkpoint protein mad2"/>
    <property type="match status" value="1"/>
</dbReference>
<dbReference type="SMART" id="SM00360">
    <property type="entry name" value="RRM"/>
    <property type="match status" value="3"/>
</dbReference>
<keyword evidence="4 7" id="KW-0694">RNA-binding</keyword>
<organism evidence="11 12">
    <name type="scientific">Coemansia pectinata</name>
    <dbReference type="NCBI Taxonomy" id="1052879"/>
    <lineage>
        <taxon>Eukaryota</taxon>
        <taxon>Fungi</taxon>
        <taxon>Fungi incertae sedis</taxon>
        <taxon>Zoopagomycota</taxon>
        <taxon>Kickxellomycotina</taxon>
        <taxon>Kickxellomycetes</taxon>
        <taxon>Kickxellales</taxon>
        <taxon>Kickxellaceae</taxon>
        <taxon>Coemansia</taxon>
    </lineage>
</organism>
<evidence type="ECO:0000256" key="3">
    <source>
        <dbReference type="ARBA" id="ARBA00022692"/>
    </source>
</evidence>
<comment type="similarity">
    <text evidence="2">Belongs to the membrane magnesium transporter (TC 1.A.67) family.</text>
</comment>
<dbReference type="InterPro" id="IPR050502">
    <property type="entry name" value="Euk_RNA-bind_prot"/>
</dbReference>
<dbReference type="PROSITE" id="PS50102">
    <property type="entry name" value="RRM"/>
    <property type="match status" value="3"/>
</dbReference>
<comment type="subcellular location">
    <subcellularLocation>
        <location evidence="1">Endomembrane system</location>
        <topology evidence="1">Multi-pass membrane protein</topology>
    </subcellularLocation>
</comment>
<dbReference type="InterPro" id="IPR000504">
    <property type="entry name" value="RRM_dom"/>
</dbReference>
<feature type="transmembrane region" description="Helical" evidence="9">
    <location>
        <begin position="43"/>
        <end position="66"/>
    </location>
</feature>
<proteinExistence type="inferred from homology"/>
<dbReference type="InterPro" id="IPR018937">
    <property type="entry name" value="MMgT"/>
</dbReference>
<dbReference type="Pfam" id="PF10270">
    <property type="entry name" value="MMgT"/>
    <property type="match status" value="1"/>
</dbReference>
<keyword evidence="12" id="KW-1185">Reference proteome</keyword>
<keyword evidence="6 9" id="KW-0472">Membrane</keyword>